<gene>
    <name evidence="1" type="ORF">CRENBAI_021906</name>
</gene>
<evidence type="ECO:0000313" key="2">
    <source>
        <dbReference type="Proteomes" id="UP001311232"/>
    </source>
</evidence>
<comment type="caution">
    <text evidence="1">The sequence shown here is derived from an EMBL/GenBank/DDBJ whole genome shotgun (WGS) entry which is preliminary data.</text>
</comment>
<name>A0AAV9SRD6_9TELE</name>
<evidence type="ECO:0000313" key="1">
    <source>
        <dbReference type="EMBL" id="KAK5624016.1"/>
    </source>
</evidence>
<organism evidence="1 2">
    <name type="scientific">Crenichthys baileyi</name>
    <name type="common">White River springfish</name>
    <dbReference type="NCBI Taxonomy" id="28760"/>
    <lineage>
        <taxon>Eukaryota</taxon>
        <taxon>Metazoa</taxon>
        <taxon>Chordata</taxon>
        <taxon>Craniata</taxon>
        <taxon>Vertebrata</taxon>
        <taxon>Euteleostomi</taxon>
        <taxon>Actinopterygii</taxon>
        <taxon>Neopterygii</taxon>
        <taxon>Teleostei</taxon>
        <taxon>Neoteleostei</taxon>
        <taxon>Acanthomorphata</taxon>
        <taxon>Ovalentaria</taxon>
        <taxon>Atherinomorphae</taxon>
        <taxon>Cyprinodontiformes</taxon>
        <taxon>Goodeidae</taxon>
        <taxon>Crenichthys</taxon>
    </lineage>
</organism>
<dbReference type="Proteomes" id="UP001311232">
    <property type="component" value="Unassembled WGS sequence"/>
</dbReference>
<reference evidence="1 2" key="1">
    <citation type="submission" date="2021-06" db="EMBL/GenBank/DDBJ databases">
        <authorList>
            <person name="Palmer J.M."/>
        </authorList>
    </citation>
    <scope>NUCLEOTIDE SEQUENCE [LARGE SCALE GENOMIC DNA]</scope>
    <source>
        <strain evidence="1 2">MEX-2019</strain>
        <tissue evidence="1">Muscle</tissue>
    </source>
</reference>
<dbReference type="EMBL" id="JAHHUM010000007">
    <property type="protein sequence ID" value="KAK5624016.1"/>
    <property type="molecule type" value="Genomic_DNA"/>
</dbReference>
<accession>A0AAV9SRD6</accession>
<protein>
    <submittedName>
        <fullName evidence="1">Uncharacterized protein</fullName>
    </submittedName>
</protein>
<dbReference type="AlphaFoldDB" id="A0AAV9SRD6"/>
<proteinExistence type="predicted"/>
<sequence length="111" mass="12819">ILLSLYLQMHFRELAVPHCYASCSSRATDLSSFFPGPRPPGPPFSSFSLDFVSQKVDDIKHERLKITHCMQYWIRELSCVWHVVSSYDLEQDAVLRLNCSVLFVLVFQPLI</sequence>
<keyword evidence="2" id="KW-1185">Reference proteome</keyword>
<feature type="non-terminal residue" evidence="1">
    <location>
        <position position="1"/>
    </location>
</feature>